<feature type="signal peptide" evidence="8">
    <location>
        <begin position="1"/>
        <end position="20"/>
    </location>
</feature>
<evidence type="ECO:0000256" key="8">
    <source>
        <dbReference type="SAM" id="SignalP"/>
    </source>
</evidence>
<dbReference type="InterPro" id="IPR039420">
    <property type="entry name" value="WalR-like"/>
</dbReference>
<feature type="domain" description="Response regulatory" evidence="9">
    <location>
        <begin position="307"/>
        <end position="540"/>
    </location>
</feature>
<proteinExistence type="predicted"/>
<keyword evidence="12" id="KW-1185">Reference proteome</keyword>
<feature type="compositionally biased region" description="Basic residues" evidence="7">
    <location>
        <begin position="416"/>
        <end position="426"/>
    </location>
</feature>
<accession>A0ABD3PJI9</accession>
<dbReference type="PROSITE" id="PS50802">
    <property type="entry name" value="OTU"/>
    <property type="match status" value="1"/>
</dbReference>
<feature type="chain" id="PRO_5044828529" evidence="8">
    <location>
        <begin position="21"/>
        <end position="599"/>
    </location>
</feature>
<feature type="compositionally biased region" description="Acidic residues" evidence="7">
    <location>
        <begin position="430"/>
        <end position="439"/>
    </location>
</feature>
<dbReference type="Pfam" id="PF00072">
    <property type="entry name" value="Response_reg"/>
    <property type="match status" value="1"/>
</dbReference>
<dbReference type="Pfam" id="PF02338">
    <property type="entry name" value="OTU"/>
    <property type="match status" value="1"/>
</dbReference>
<feature type="region of interest" description="Disordered" evidence="7">
    <location>
        <begin position="410"/>
        <end position="440"/>
    </location>
</feature>
<evidence type="ECO:0000256" key="7">
    <source>
        <dbReference type="SAM" id="MobiDB-lite"/>
    </source>
</evidence>
<keyword evidence="1 6" id="KW-0597">Phosphoprotein</keyword>
<evidence type="ECO:0000256" key="4">
    <source>
        <dbReference type="ARBA" id="ARBA00023125"/>
    </source>
</evidence>
<dbReference type="PROSITE" id="PS50110">
    <property type="entry name" value="RESPONSE_REGULATORY"/>
    <property type="match status" value="1"/>
</dbReference>
<evidence type="ECO:0000259" key="10">
    <source>
        <dbReference type="PROSITE" id="PS50802"/>
    </source>
</evidence>
<keyword evidence="5" id="KW-0804">Transcription</keyword>
<keyword evidence="8" id="KW-0732">Signal</keyword>
<dbReference type="Gene3D" id="3.40.50.2300">
    <property type="match status" value="1"/>
</dbReference>
<sequence>MSRPILFITAIALQLGHISAFSAPSSNFAFQSFIFDETTGICRNPSSFHYDPIAIENKDQDSEKSDQYFVLRNVPGDGDCVFHAVLSSVFISMGMLNPDAAFTPNNLMSSMVLEMRNVVANFLTSPDGTLYVNNKPRKRLVRSRDLLASAAKSEGFSTEEYLAKLRLPGRMGGLYGGGPELTVLSNILRRPISIYHLSPSKSIAESCNIDRVGVFGEGLYEDPCNAIPNSVVSNAVFFTMNRKTAPDPNQQKHESNGSVAASSKGIYIDLGTLHETEDDPGIKDIALTSDTDIATEESLNEWRGTRWVVLIDDEPSIRLAIGDYLHSMGYTSVTACDGPLSFLEMLLWTQGWSFLDESNPLHNECPPWLEDAYKTEEHPWRLPSIVISDIRMPGGVDGIQLLELLREQGPAPEEKKRRRQNNKKQKVIQTDEDEDEVDTPDTSILDGWIEFAALTPISTPVDNARNILDAIQYALEHCKTISSSQSATNYPEQIQDIPVILLTAKGMVSDRVKGYKAGADGYLPKPFRPEELLRMVDNLMRRQDRERSAKYTDALHNNSGSGSESDKVTYAEIKRISKELNEIKMILKEQLQGTQNASM</sequence>
<gene>
    <name evidence="11" type="ORF">ACHAWO_001095</name>
</gene>
<reference evidence="11 12" key="1">
    <citation type="submission" date="2024-10" db="EMBL/GenBank/DDBJ databases">
        <title>Updated reference genomes for cyclostephanoid diatoms.</title>
        <authorList>
            <person name="Roberts W.R."/>
            <person name="Alverson A.J."/>
        </authorList>
    </citation>
    <scope>NUCLEOTIDE SEQUENCE [LARGE SCALE GENOMIC DNA]</scope>
    <source>
        <strain evidence="11 12">AJA010-31</strain>
    </source>
</reference>
<dbReference type="Gene3D" id="3.90.70.80">
    <property type="match status" value="1"/>
</dbReference>
<dbReference type="SMART" id="SM00448">
    <property type="entry name" value="REC"/>
    <property type="match status" value="1"/>
</dbReference>
<feature type="modified residue" description="4-aspartylphosphate" evidence="6">
    <location>
        <position position="389"/>
    </location>
</feature>
<evidence type="ECO:0000313" key="12">
    <source>
        <dbReference type="Proteomes" id="UP001530400"/>
    </source>
</evidence>
<organism evidence="11 12">
    <name type="scientific">Cyclotella atomus</name>
    <dbReference type="NCBI Taxonomy" id="382360"/>
    <lineage>
        <taxon>Eukaryota</taxon>
        <taxon>Sar</taxon>
        <taxon>Stramenopiles</taxon>
        <taxon>Ochrophyta</taxon>
        <taxon>Bacillariophyta</taxon>
        <taxon>Coscinodiscophyceae</taxon>
        <taxon>Thalassiosirophycidae</taxon>
        <taxon>Stephanodiscales</taxon>
        <taxon>Stephanodiscaceae</taxon>
        <taxon>Cyclotella</taxon>
    </lineage>
</organism>
<dbReference type="GO" id="GO:0003677">
    <property type="term" value="F:DNA binding"/>
    <property type="evidence" value="ECO:0007669"/>
    <property type="project" value="UniProtKB-KW"/>
</dbReference>
<dbReference type="InterPro" id="IPR011006">
    <property type="entry name" value="CheY-like_superfamily"/>
</dbReference>
<protein>
    <submittedName>
        <fullName evidence="11">Uncharacterized protein</fullName>
    </submittedName>
</protein>
<dbReference type="PANTHER" id="PTHR48111">
    <property type="entry name" value="REGULATOR OF RPOS"/>
    <property type="match status" value="1"/>
</dbReference>
<keyword evidence="4" id="KW-0238">DNA-binding</keyword>
<comment type="caution">
    <text evidence="11">The sequence shown here is derived from an EMBL/GenBank/DDBJ whole genome shotgun (WGS) entry which is preliminary data.</text>
</comment>
<dbReference type="GO" id="GO:0000160">
    <property type="term" value="P:phosphorelay signal transduction system"/>
    <property type="evidence" value="ECO:0007669"/>
    <property type="project" value="UniProtKB-KW"/>
</dbReference>
<evidence type="ECO:0000256" key="5">
    <source>
        <dbReference type="ARBA" id="ARBA00023163"/>
    </source>
</evidence>
<dbReference type="Proteomes" id="UP001530400">
    <property type="component" value="Unassembled WGS sequence"/>
</dbReference>
<keyword evidence="3" id="KW-0805">Transcription regulation</keyword>
<evidence type="ECO:0000256" key="6">
    <source>
        <dbReference type="PROSITE-ProRule" id="PRU00169"/>
    </source>
</evidence>
<dbReference type="AlphaFoldDB" id="A0ABD3PJI9"/>
<dbReference type="SUPFAM" id="SSF52172">
    <property type="entry name" value="CheY-like"/>
    <property type="match status" value="2"/>
</dbReference>
<dbReference type="InterPro" id="IPR001789">
    <property type="entry name" value="Sig_transdc_resp-reg_receiver"/>
</dbReference>
<evidence type="ECO:0000256" key="2">
    <source>
        <dbReference type="ARBA" id="ARBA00023012"/>
    </source>
</evidence>
<keyword evidence="2" id="KW-0902">Two-component regulatory system</keyword>
<name>A0ABD3PJI9_9STRA</name>
<feature type="region of interest" description="Disordered" evidence="7">
    <location>
        <begin position="545"/>
        <end position="566"/>
    </location>
</feature>
<evidence type="ECO:0000256" key="1">
    <source>
        <dbReference type="ARBA" id="ARBA00022553"/>
    </source>
</evidence>
<dbReference type="EMBL" id="JALLPJ020000591">
    <property type="protein sequence ID" value="KAL3787946.1"/>
    <property type="molecule type" value="Genomic_DNA"/>
</dbReference>
<evidence type="ECO:0000259" key="9">
    <source>
        <dbReference type="PROSITE" id="PS50110"/>
    </source>
</evidence>
<evidence type="ECO:0000313" key="11">
    <source>
        <dbReference type="EMBL" id="KAL3787946.1"/>
    </source>
</evidence>
<dbReference type="InterPro" id="IPR003323">
    <property type="entry name" value="OTU_dom"/>
</dbReference>
<feature type="domain" description="OTU" evidence="10">
    <location>
        <begin position="69"/>
        <end position="215"/>
    </location>
</feature>
<evidence type="ECO:0000256" key="3">
    <source>
        <dbReference type="ARBA" id="ARBA00023015"/>
    </source>
</evidence>
<dbReference type="PANTHER" id="PTHR48111:SF1">
    <property type="entry name" value="TWO-COMPONENT RESPONSE REGULATOR ORR33"/>
    <property type="match status" value="1"/>
</dbReference>